<dbReference type="Proteomes" id="UP000663940">
    <property type="component" value="Chromosome"/>
</dbReference>
<dbReference type="Pfam" id="PF09407">
    <property type="entry name" value="AbiEi_1"/>
    <property type="match status" value="1"/>
</dbReference>
<protein>
    <submittedName>
        <fullName evidence="4">Type IV toxin-antitoxin system AbiEi family antitoxin</fullName>
    </submittedName>
</protein>
<dbReference type="InterPro" id="IPR018547">
    <property type="entry name" value="AbiEi_C"/>
</dbReference>
<dbReference type="AlphaFoldDB" id="A0AAE6JKJ5"/>
<evidence type="ECO:0000259" key="1">
    <source>
        <dbReference type="Pfam" id="PF09407"/>
    </source>
</evidence>
<sequence length="274" mass="31531">MQTKVTNFQGPSYNYLEDFITEIRSKGRYVLTLEEVKSKFNLSDKAVNQALYRLKAKKRIAQIRKGIYAIITPEYLRQGMVPPALFIDDMMQALNKPYYIGLLSAAALYGAAHQQPMEFFIVTEKPALRPIRNKKVKINFYIKKEWFQEDIRKIKTDAGNIKVSTPEMTALDLIYYQESIGLSRTLTILEELAGQMKPSILNQTVRRYPHVTAVQRLGFLLCIELQLPHLAAPLIKFIAEKKVLPIPLSTNKQRGGELNEQWKIIKNIELESDL</sequence>
<dbReference type="Pfam" id="PF13338">
    <property type="entry name" value="AbiEi_4"/>
    <property type="match status" value="1"/>
</dbReference>
<dbReference type="RefSeq" id="WP_112653038.1">
    <property type="nucleotide sequence ID" value="NZ_CP043451.1"/>
</dbReference>
<evidence type="ECO:0000313" key="5">
    <source>
        <dbReference type="Proteomes" id="UP000250557"/>
    </source>
</evidence>
<feature type="domain" description="AbiEi antitoxin C-terminal" evidence="1">
    <location>
        <begin position="81"/>
        <end position="221"/>
    </location>
</feature>
<reference evidence="3 5" key="1">
    <citation type="submission" date="2019-08" db="EMBL/GenBank/DDBJ databases">
        <title>Comparative genome analysis confer to the adaptation heavy metal polluted environment.</title>
        <authorList>
            <person name="Li Y."/>
        </authorList>
    </citation>
    <scope>NUCLEOTIDE SEQUENCE [LARGE SCALE GENOMIC DNA]</scope>
    <source>
        <strain evidence="3 5">P2</strain>
    </source>
</reference>
<evidence type="ECO:0000313" key="6">
    <source>
        <dbReference type="Proteomes" id="UP000663940"/>
    </source>
</evidence>
<organism evidence="3 5">
    <name type="scientific">Mucilaginibacter rubeus</name>
    <dbReference type="NCBI Taxonomy" id="2027860"/>
    <lineage>
        <taxon>Bacteria</taxon>
        <taxon>Pseudomonadati</taxon>
        <taxon>Bacteroidota</taxon>
        <taxon>Sphingobacteriia</taxon>
        <taxon>Sphingobacteriales</taxon>
        <taxon>Sphingobacteriaceae</taxon>
        <taxon>Mucilaginibacter</taxon>
    </lineage>
</organism>
<evidence type="ECO:0000313" key="3">
    <source>
        <dbReference type="EMBL" id="QEM07255.1"/>
    </source>
</evidence>
<dbReference type="InterPro" id="IPR025159">
    <property type="entry name" value="AbiEi_N"/>
</dbReference>
<accession>A0AAE6JKJ5</accession>
<proteinExistence type="predicted"/>
<dbReference type="Proteomes" id="UP000250557">
    <property type="component" value="Chromosome"/>
</dbReference>
<evidence type="ECO:0000313" key="4">
    <source>
        <dbReference type="EMBL" id="QTE50192.1"/>
    </source>
</evidence>
<evidence type="ECO:0000259" key="2">
    <source>
        <dbReference type="Pfam" id="PF13338"/>
    </source>
</evidence>
<feature type="domain" description="AbiEi antitoxin N-terminal" evidence="2">
    <location>
        <begin position="19"/>
        <end position="70"/>
    </location>
</feature>
<dbReference type="EMBL" id="CP043451">
    <property type="protein sequence ID" value="QEM07255.1"/>
    <property type="molecule type" value="Genomic_DNA"/>
</dbReference>
<keyword evidence="6" id="KW-1185">Reference proteome</keyword>
<reference evidence="4 6" key="2">
    <citation type="submission" date="2021-03" db="EMBL/GenBank/DDBJ databases">
        <title>Mucilaginibacter strains isolated from gold and copper mining confer multi heavy-metal resistance.</title>
        <authorList>
            <person name="Li Y."/>
        </authorList>
    </citation>
    <scope>NUCLEOTIDE SEQUENCE [LARGE SCALE GENOMIC DNA]</scope>
    <source>
        <strain evidence="4 6">P2-4</strain>
    </source>
</reference>
<gene>
    <name evidence="3" type="ORF">DIU31_028530</name>
    <name evidence="4" type="ORF">J3L21_32475</name>
</gene>
<name>A0AAE6JKJ5_9SPHI</name>
<dbReference type="EMBL" id="CP071880">
    <property type="protein sequence ID" value="QTE50192.1"/>
    <property type="molecule type" value="Genomic_DNA"/>
</dbReference>